<dbReference type="EMBL" id="SMFL01000004">
    <property type="protein sequence ID" value="TDE15603.1"/>
    <property type="molecule type" value="Genomic_DNA"/>
</dbReference>
<keyword evidence="6" id="KW-0902">Two-component regulatory system</keyword>
<keyword evidence="9" id="KW-1133">Transmembrane helix</keyword>
<dbReference type="SUPFAM" id="SSF47384">
    <property type="entry name" value="Homodimeric domain of signal transducing histidine kinase"/>
    <property type="match status" value="1"/>
</dbReference>
<evidence type="ECO:0000256" key="2">
    <source>
        <dbReference type="ARBA" id="ARBA00012438"/>
    </source>
</evidence>
<keyword evidence="3" id="KW-0597">Phosphoprotein</keyword>
<evidence type="ECO:0000256" key="7">
    <source>
        <dbReference type="PROSITE-ProRule" id="PRU00339"/>
    </source>
</evidence>
<dbReference type="SUPFAM" id="SSF48452">
    <property type="entry name" value="TPR-like"/>
    <property type="match status" value="1"/>
</dbReference>
<dbReference type="Pfam" id="PF13424">
    <property type="entry name" value="TPR_12"/>
    <property type="match status" value="2"/>
</dbReference>
<dbReference type="Pfam" id="PF02518">
    <property type="entry name" value="HATPase_c"/>
    <property type="match status" value="1"/>
</dbReference>
<keyword evidence="9" id="KW-0472">Membrane</keyword>
<evidence type="ECO:0000256" key="5">
    <source>
        <dbReference type="ARBA" id="ARBA00022777"/>
    </source>
</evidence>
<feature type="repeat" description="TPR" evidence="7">
    <location>
        <begin position="168"/>
        <end position="201"/>
    </location>
</feature>
<evidence type="ECO:0000256" key="9">
    <source>
        <dbReference type="SAM" id="Phobius"/>
    </source>
</evidence>
<dbReference type="Gene3D" id="1.25.40.10">
    <property type="entry name" value="Tetratricopeptide repeat domain"/>
    <property type="match status" value="1"/>
</dbReference>
<dbReference type="CDD" id="cd00075">
    <property type="entry name" value="HATPase"/>
    <property type="match status" value="1"/>
</dbReference>
<dbReference type="InterPro" id="IPR036097">
    <property type="entry name" value="HisK_dim/P_sf"/>
</dbReference>
<dbReference type="GO" id="GO:0005886">
    <property type="term" value="C:plasma membrane"/>
    <property type="evidence" value="ECO:0007669"/>
    <property type="project" value="TreeGrafter"/>
</dbReference>
<dbReference type="EC" id="2.7.13.3" evidence="2"/>
<evidence type="ECO:0000256" key="3">
    <source>
        <dbReference type="ARBA" id="ARBA00022553"/>
    </source>
</evidence>
<dbReference type="PROSITE" id="PS50005">
    <property type="entry name" value="TPR"/>
    <property type="match status" value="3"/>
</dbReference>
<dbReference type="Pfam" id="PF13374">
    <property type="entry name" value="TPR_10"/>
    <property type="match status" value="1"/>
</dbReference>
<keyword evidence="8" id="KW-0175">Coiled coil</keyword>
<dbReference type="InterPro" id="IPR003594">
    <property type="entry name" value="HATPase_dom"/>
</dbReference>
<dbReference type="InterPro" id="IPR011990">
    <property type="entry name" value="TPR-like_helical_dom_sf"/>
</dbReference>
<evidence type="ECO:0000256" key="6">
    <source>
        <dbReference type="ARBA" id="ARBA00023012"/>
    </source>
</evidence>
<keyword evidence="13" id="KW-1185">Reference proteome</keyword>
<feature type="chain" id="PRO_5020189944" description="histidine kinase" evidence="10">
    <location>
        <begin position="27"/>
        <end position="654"/>
    </location>
</feature>
<dbReference type="Proteomes" id="UP000294850">
    <property type="component" value="Unassembled WGS sequence"/>
</dbReference>
<feature type="signal peptide" evidence="10">
    <location>
        <begin position="1"/>
        <end position="26"/>
    </location>
</feature>
<organism evidence="12 13">
    <name type="scientific">Dyadobacter psychrotolerans</name>
    <dbReference type="NCBI Taxonomy" id="2541721"/>
    <lineage>
        <taxon>Bacteria</taxon>
        <taxon>Pseudomonadati</taxon>
        <taxon>Bacteroidota</taxon>
        <taxon>Cytophagia</taxon>
        <taxon>Cytophagales</taxon>
        <taxon>Spirosomataceae</taxon>
        <taxon>Dyadobacter</taxon>
    </lineage>
</organism>
<keyword evidence="5 12" id="KW-0418">Kinase</keyword>
<dbReference type="InterPro" id="IPR003661">
    <property type="entry name" value="HisK_dim/P_dom"/>
</dbReference>
<dbReference type="OrthoDB" id="9810447at2"/>
<proteinExistence type="predicted"/>
<keyword evidence="10" id="KW-0732">Signal</keyword>
<dbReference type="Gene3D" id="1.10.287.130">
    <property type="match status" value="1"/>
</dbReference>
<dbReference type="CDD" id="cd00082">
    <property type="entry name" value="HisKA"/>
    <property type="match status" value="1"/>
</dbReference>
<comment type="caution">
    <text evidence="12">The sequence shown here is derived from an EMBL/GenBank/DDBJ whole genome shotgun (WGS) entry which is preliminary data.</text>
</comment>
<dbReference type="SUPFAM" id="SSF55874">
    <property type="entry name" value="ATPase domain of HSP90 chaperone/DNA topoisomerase II/histidine kinase"/>
    <property type="match status" value="1"/>
</dbReference>
<evidence type="ECO:0000256" key="10">
    <source>
        <dbReference type="SAM" id="SignalP"/>
    </source>
</evidence>
<name>A0A4R5DX09_9BACT</name>
<dbReference type="PANTHER" id="PTHR45453">
    <property type="entry name" value="PHOSPHATE REGULON SENSOR PROTEIN PHOR"/>
    <property type="match status" value="1"/>
</dbReference>
<dbReference type="InterPro" id="IPR004358">
    <property type="entry name" value="Sig_transdc_His_kin-like_C"/>
</dbReference>
<feature type="transmembrane region" description="Helical" evidence="9">
    <location>
        <begin position="360"/>
        <end position="379"/>
    </location>
</feature>
<evidence type="ECO:0000313" key="12">
    <source>
        <dbReference type="EMBL" id="TDE15603.1"/>
    </source>
</evidence>
<evidence type="ECO:0000259" key="11">
    <source>
        <dbReference type="PROSITE" id="PS50109"/>
    </source>
</evidence>
<reference evidence="12 13" key="1">
    <citation type="submission" date="2019-03" db="EMBL/GenBank/DDBJ databases">
        <title>Dyadobacter AR-3-6 sp. nov., isolated from arctic soil.</title>
        <authorList>
            <person name="Chaudhary D.K."/>
        </authorList>
    </citation>
    <scope>NUCLEOTIDE SEQUENCE [LARGE SCALE GENOMIC DNA]</scope>
    <source>
        <strain evidence="12 13">AR-3-6</strain>
    </source>
</reference>
<sequence length="654" mass="74381">MKRTLNPLLLFTILFLIQILSPTAHSQTSADLLNDFKSFKGIPTDSLQVSVSNRLADKYIYNHPDSSILFGKTALHAAKKMHLTRETAKAYNNIARTHYVSGSYFESLTYADSALNTGKKYDFKPEVATAINTRGVIYLGQNRLNEAIPEFSKALLLNEALKDSAKIAANYFNIGLAYDELGQFENAFLNLKKALLVSKLCKDGHLNQMSLNRIGEIHYHSKNYQQALRYYRAALDFKAYQDNWEKGFAYSGMAQTLYEMKQHQQALEYATKSFVLMKEVNADWDTERAANILSKCYAALENYQKAYEYQSIARAYGDSILNEKKEQEINYLHLQDKKAENLALLRENENSRQVIRNNRIVISITVLFSLLLLAALFLLRRNINRKNALNTELKHRNDEIQIQKEEIQAQREELISINKTKDRVLSVIGHDLRSPFASVRQVLDLIRSGDLDEHEQEMLFDDFQKQITLVSELIDGLLAWASSQQSGGAVNYEKISLTDTTEKILSLYKPAFDQKKQQVEHTKNENIFIEADENHVRIILQNIVSNAIKFTPQQGTVSLFYTKENDFVAIHIKDDGLGMSKKKLAELFNTSGVAISENGTDMEPGTGLGLLLIKQFVEENKGHIEVKSEIDKGSEFIVYFKASQTTASDLQSIK</sequence>
<dbReference type="AlphaFoldDB" id="A0A4R5DX09"/>
<comment type="catalytic activity">
    <reaction evidence="1">
        <text>ATP + protein L-histidine = ADP + protein N-phospho-L-histidine.</text>
        <dbReference type="EC" id="2.7.13.3"/>
    </reaction>
</comment>
<dbReference type="PANTHER" id="PTHR45453:SF1">
    <property type="entry name" value="PHOSPHATE REGULON SENSOR PROTEIN PHOR"/>
    <property type="match status" value="1"/>
</dbReference>
<dbReference type="GO" id="GO:0016036">
    <property type="term" value="P:cellular response to phosphate starvation"/>
    <property type="evidence" value="ECO:0007669"/>
    <property type="project" value="TreeGrafter"/>
</dbReference>
<dbReference type="InterPro" id="IPR036890">
    <property type="entry name" value="HATPase_C_sf"/>
</dbReference>
<feature type="repeat" description="TPR" evidence="7">
    <location>
        <begin position="208"/>
        <end position="241"/>
    </location>
</feature>
<dbReference type="SMART" id="SM00028">
    <property type="entry name" value="TPR"/>
    <property type="match status" value="5"/>
</dbReference>
<dbReference type="GO" id="GO:0000155">
    <property type="term" value="F:phosphorelay sensor kinase activity"/>
    <property type="evidence" value="ECO:0007669"/>
    <property type="project" value="InterPro"/>
</dbReference>
<feature type="repeat" description="TPR" evidence="7">
    <location>
        <begin position="128"/>
        <end position="161"/>
    </location>
</feature>
<evidence type="ECO:0000256" key="1">
    <source>
        <dbReference type="ARBA" id="ARBA00000085"/>
    </source>
</evidence>
<evidence type="ECO:0000256" key="8">
    <source>
        <dbReference type="SAM" id="Coils"/>
    </source>
</evidence>
<dbReference type="InterPro" id="IPR019734">
    <property type="entry name" value="TPR_rpt"/>
</dbReference>
<evidence type="ECO:0000313" key="13">
    <source>
        <dbReference type="Proteomes" id="UP000294850"/>
    </source>
</evidence>
<gene>
    <name evidence="12" type="ORF">E0F88_13965</name>
</gene>
<dbReference type="Gene3D" id="3.30.565.10">
    <property type="entry name" value="Histidine kinase-like ATPase, C-terminal domain"/>
    <property type="match status" value="1"/>
</dbReference>
<keyword evidence="9" id="KW-0812">Transmembrane</keyword>
<dbReference type="PROSITE" id="PS50109">
    <property type="entry name" value="HIS_KIN"/>
    <property type="match status" value="1"/>
</dbReference>
<dbReference type="SMART" id="SM00388">
    <property type="entry name" value="HisKA"/>
    <property type="match status" value="1"/>
</dbReference>
<dbReference type="InterPro" id="IPR005467">
    <property type="entry name" value="His_kinase_dom"/>
</dbReference>
<dbReference type="PRINTS" id="PR00344">
    <property type="entry name" value="BCTRLSENSOR"/>
</dbReference>
<feature type="domain" description="Histidine kinase" evidence="11">
    <location>
        <begin position="427"/>
        <end position="644"/>
    </location>
</feature>
<feature type="coiled-coil region" evidence="8">
    <location>
        <begin position="386"/>
        <end position="420"/>
    </location>
</feature>
<accession>A0A4R5DX09</accession>
<dbReference type="SMART" id="SM00387">
    <property type="entry name" value="HATPase_c"/>
    <property type="match status" value="1"/>
</dbReference>
<dbReference type="RefSeq" id="WP_131958866.1">
    <property type="nucleotide sequence ID" value="NZ_SMFL01000004.1"/>
</dbReference>
<dbReference type="GO" id="GO:0004721">
    <property type="term" value="F:phosphoprotein phosphatase activity"/>
    <property type="evidence" value="ECO:0007669"/>
    <property type="project" value="TreeGrafter"/>
</dbReference>
<keyword evidence="4" id="KW-0808">Transferase</keyword>
<dbReference type="InterPro" id="IPR050351">
    <property type="entry name" value="BphY/WalK/GraS-like"/>
</dbReference>
<keyword evidence="7" id="KW-0802">TPR repeat</keyword>
<protein>
    <recommendedName>
        <fullName evidence="2">histidine kinase</fullName>
        <ecNumber evidence="2">2.7.13.3</ecNumber>
    </recommendedName>
</protein>
<evidence type="ECO:0000256" key="4">
    <source>
        <dbReference type="ARBA" id="ARBA00022679"/>
    </source>
</evidence>